<dbReference type="Pfam" id="PF13699">
    <property type="entry name" value="eCIS_core"/>
    <property type="match status" value="1"/>
</dbReference>
<evidence type="ECO:0000256" key="1">
    <source>
        <dbReference type="SAM" id="MobiDB-lite"/>
    </source>
</evidence>
<dbReference type="InterPro" id="IPR024079">
    <property type="entry name" value="MetalloPept_cat_dom_sf"/>
</dbReference>
<sequence>MLRQPVLRSAGRDPAMRGKSLVPSDGRRADFAAPLLRRTACACGGSCPRCAGRLPPGLPLSQPGDALEREADRMAERVLRRAVPDATSAANAANAAIPALPGPAAAEAVGEVLRSPGTPLDGELRAWMEPRFGHDLAAVRVHTDAVAARSARAVNALAYTAGEHLVFADGQYRPATDSGRALLAHELAHVVQGRAAGLPRLLRSVASWSNCPDGVNSAPDDARLALATVDSRAAEIAANAAALLGAQPPAAETLAAFEARFGLPPEVRGGFLNRLTGRVRPDHDTALGEELRILARRYSLVAGLLAQPIQYVCAGDPASIARARVPNCEAFAWSRRGSGSMVLCPGFWDEIADDDSRSAVVLHESVHILWGRNNPPERGEIRDRTAAGPGGAYVNAHCYDELAAALMGTGTPRVRCTPPA</sequence>
<evidence type="ECO:0000313" key="4">
    <source>
        <dbReference type="Proteomes" id="UP000886469"/>
    </source>
</evidence>
<name>A0ABX1T573_9PROT</name>
<organism evidence="3 4">
    <name type="scientific">Candidatus Accumulibacter contiguus</name>
    <dbReference type="NCBI Taxonomy" id="2954381"/>
    <lineage>
        <taxon>Bacteria</taxon>
        <taxon>Pseudomonadati</taxon>
        <taxon>Pseudomonadota</taxon>
        <taxon>Betaproteobacteria</taxon>
        <taxon>Candidatus Accumulibacter</taxon>
    </lineage>
</organism>
<feature type="region of interest" description="Disordered" evidence="1">
    <location>
        <begin position="1"/>
        <end position="26"/>
    </location>
</feature>
<evidence type="ECO:0000259" key="2">
    <source>
        <dbReference type="Pfam" id="PF13699"/>
    </source>
</evidence>
<evidence type="ECO:0000313" key="3">
    <source>
        <dbReference type="EMBL" id="NMQ04289.1"/>
    </source>
</evidence>
<dbReference type="Proteomes" id="UP000886469">
    <property type="component" value="Unassembled WGS sequence"/>
</dbReference>
<dbReference type="EMBL" id="SPMX01000006">
    <property type="protein sequence ID" value="NMQ04289.1"/>
    <property type="molecule type" value="Genomic_DNA"/>
</dbReference>
<feature type="domain" description="eCIS core" evidence="2">
    <location>
        <begin position="119"/>
        <end position="195"/>
    </location>
</feature>
<gene>
    <name evidence="3" type="ORF">E4Q08_02935</name>
</gene>
<dbReference type="Gene3D" id="3.40.390.10">
    <property type="entry name" value="Collagenase (Catalytic Domain)"/>
    <property type="match status" value="1"/>
</dbReference>
<reference evidence="3" key="1">
    <citation type="submission" date="2019-03" db="EMBL/GenBank/DDBJ databases">
        <title>Metabolic reconstructions from genomes of highly enriched 'Candidatus Accumulibacter' and 'Candidatus Competibacter' bioreactor populations.</title>
        <authorList>
            <person name="Annavajhala M.K."/>
            <person name="Welles L."/>
            <person name="Abbas B."/>
            <person name="Sorokin D."/>
            <person name="Park H."/>
            <person name="Van Loosdrecht M."/>
            <person name="Chandran K."/>
        </authorList>
    </citation>
    <scope>NUCLEOTIDE SEQUENCE</scope>
    <source>
        <strain evidence="3">SBR_L</strain>
    </source>
</reference>
<comment type="caution">
    <text evidence="3">The sequence shown here is derived from an EMBL/GenBank/DDBJ whole genome shotgun (WGS) entry which is preliminary data.</text>
</comment>
<proteinExistence type="predicted"/>
<dbReference type="InterPro" id="IPR025295">
    <property type="entry name" value="eCIS_core_dom"/>
</dbReference>
<protein>
    <submittedName>
        <fullName evidence="3">DUF4157 domain-containing protein</fullName>
    </submittedName>
</protein>
<accession>A0ABX1T573</accession>
<keyword evidence="4" id="KW-1185">Reference proteome</keyword>